<dbReference type="InterPro" id="IPR011701">
    <property type="entry name" value="MFS"/>
</dbReference>
<dbReference type="Pfam" id="PF07690">
    <property type="entry name" value="MFS_1"/>
    <property type="match status" value="1"/>
</dbReference>
<evidence type="ECO:0000256" key="6">
    <source>
        <dbReference type="SAM" id="MobiDB-lite"/>
    </source>
</evidence>
<gene>
    <name evidence="9" type="ORF">JW613_18855</name>
</gene>
<feature type="transmembrane region" description="Helical" evidence="7">
    <location>
        <begin position="344"/>
        <end position="363"/>
    </location>
</feature>
<dbReference type="PANTHER" id="PTHR43124:SF3">
    <property type="entry name" value="CHLORAMPHENICOL EFFLUX PUMP RV0191"/>
    <property type="match status" value="1"/>
</dbReference>
<evidence type="ECO:0000259" key="8">
    <source>
        <dbReference type="PROSITE" id="PS50850"/>
    </source>
</evidence>
<sequence>MTYAWRDRAVRALGGPDQARVVAVLGAVLAMDGADKGALSVAAPGIKTAFGVNNTDIGLLVSVVSLTAAVCTVPVGLLTDRVRRVHLLAISTTLWVVATGMSALAPSYLWLLVSRAALGAVTATAGPTVSSLTGDFFPAHKRARMLGFILGGEMIGTGLGFAASSLVAESLGWRFSFWWLVVPGALVVWAVTRLPEPARAEQSMLQAQPDPDARTRNGQTSDSESSGAGDEGSGDGLAGQAAERAGVQPVAHLVLHEDPRKKPRWWAIRYVLRVRTNLVLITASALGYFYFTGLRSFATVFVTEHYGVSTSIAGSLVLVVGAGALVGVFVGGRVADRLLSNGWITARILVPVVGLVGVPLLVAPALHTSALLAALPLFMAGAVLLGAVNPPLDAARLDIIHPYMWGTAEGVRTFLRTLGEAAAPTVFGFVSVAVFGGGGTGLEYTLMVFLVALLASAALGLTALRTYPRDVATVNASAKEISAGSRSASRSSPSD</sequence>
<evidence type="ECO:0000256" key="7">
    <source>
        <dbReference type="SAM" id="Phobius"/>
    </source>
</evidence>
<keyword evidence="4 7" id="KW-1133">Transmembrane helix</keyword>
<feature type="transmembrane region" description="Helical" evidence="7">
    <location>
        <begin position="145"/>
        <end position="163"/>
    </location>
</feature>
<feature type="domain" description="Major facilitator superfamily (MFS) profile" evidence="8">
    <location>
        <begin position="21"/>
        <end position="471"/>
    </location>
</feature>
<evidence type="ECO:0000256" key="2">
    <source>
        <dbReference type="ARBA" id="ARBA00022475"/>
    </source>
</evidence>
<evidence type="ECO:0000256" key="5">
    <source>
        <dbReference type="ARBA" id="ARBA00023136"/>
    </source>
</evidence>
<dbReference type="PANTHER" id="PTHR43124">
    <property type="entry name" value="PURINE EFFLUX PUMP PBUE"/>
    <property type="match status" value="1"/>
</dbReference>
<feature type="transmembrane region" description="Helical" evidence="7">
    <location>
        <begin position="444"/>
        <end position="464"/>
    </location>
</feature>
<protein>
    <submittedName>
        <fullName evidence="9">MFS transporter</fullName>
    </submittedName>
</protein>
<comment type="caution">
    <text evidence="9">The sequence shown here is derived from an EMBL/GenBank/DDBJ whole genome shotgun (WGS) entry which is preliminary data.</text>
</comment>
<dbReference type="PROSITE" id="PS50850">
    <property type="entry name" value="MFS"/>
    <property type="match status" value="1"/>
</dbReference>
<feature type="transmembrane region" description="Helical" evidence="7">
    <location>
        <begin position="311"/>
        <end position="332"/>
    </location>
</feature>
<evidence type="ECO:0000256" key="3">
    <source>
        <dbReference type="ARBA" id="ARBA00022692"/>
    </source>
</evidence>
<organism evidence="9 10">
    <name type="scientific">Streptomyces smyrnaeus</name>
    <dbReference type="NCBI Taxonomy" id="1387713"/>
    <lineage>
        <taxon>Bacteria</taxon>
        <taxon>Bacillati</taxon>
        <taxon>Actinomycetota</taxon>
        <taxon>Actinomycetes</taxon>
        <taxon>Kitasatosporales</taxon>
        <taxon>Streptomycetaceae</taxon>
        <taxon>Streptomyces</taxon>
    </lineage>
</organism>
<feature type="transmembrane region" description="Helical" evidence="7">
    <location>
        <begin position="421"/>
        <end position="438"/>
    </location>
</feature>
<dbReference type="Proteomes" id="UP000721954">
    <property type="component" value="Unassembled WGS sequence"/>
</dbReference>
<keyword evidence="3 7" id="KW-0812">Transmembrane</keyword>
<feature type="transmembrane region" description="Helical" evidence="7">
    <location>
        <begin position="57"/>
        <end position="78"/>
    </location>
</feature>
<accession>A0ABS3XZI1</accession>
<keyword evidence="10" id="KW-1185">Reference proteome</keyword>
<dbReference type="Gene3D" id="1.20.1250.20">
    <property type="entry name" value="MFS general substrate transporter like domains"/>
    <property type="match status" value="1"/>
</dbReference>
<feature type="transmembrane region" description="Helical" evidence="7">
    <location>
        <begin position="369"/>
        <end position="388"/>
    </location>
</feature>
<dbReference type="EMBL" id="JAFFZM010000011">
    <property type="protein sequence ID" value="MBO8200347.1"/>
    <property type="molecule type" value="Genomic_DNA"/>
</dbReference>
<evidence type="ECO:0000256" key="4">
    <source>
        <dbReference type="ARBA" id="ARBA00022989"/>
    </source>
</evidence>
<dbReference type="GeneID" id="96260679"/>
<keyword evidence="5 7" id="KW-0472">Membrane</keyword>
<comment type="subcellular location">
    <subcellularLocation>
        <location evidence="1">Cell membrane</location>
        <topology evidence="1">Multi-pass membrane protein</topology>
    </subcellularLocation>
</comment>
<dbReference type="InterPro" id="IPR020846">
    <property type="entry name" value="MFS_dom"/>
</dbReference>
<reference evidence="9 10" key="1">
    <citation type="submission" date="2021-02" db="EMBL/GenBank/DDBJ databases">
        <title>Streptomyces spirodelae sp. nov., isolated from duckweed.</title>
        <authorList>
            <person name="Saimee Y."/>
            <person name="Duangmal K."/>
        </authorList>
    </citation>
    <scope>NUCLEOTIDE SEQUENCE [LARGE SCALE GENOMIC DNA]</scope>
    <source>
        <strain evidence="9 10">DSM 42105</strain>
    </source>
</reference>
<feature type="transmembrane region" description="Helical" evidence="7">
    <location>
        <begin position="175"/>
        <end position="194"/>
    </location>
</feature>
<evidence type="ECO:0000313" key="9">
    <source>
        <dbReference type="EMBL" id="MBO8200347.1"/>
    </source>
</evidence>
<dbReference type="SUPFAM" id="SSF103473">
    <property type="entry name" value="MFS general substrate transporter"/>
    <property type="match status" value="1"/>
</dbReference>
<name>A0ABS3XZI1_9ACTN</name>
<evidence type="ECO:0000313" key="10">
    <source>
        <dbReference type="Proteomes" id="UP000721954"/>
    </source>
</evidence>
<dbReference type="RefSeq" id="WP_209212001.1">
    <property type="nucleotide sequence ID" value="NZ_JAFFZM010000011.1"/>
</dbReference>
<dbReference type="InterPro" id="IPR036259">
    <property type="entry name" value="MFS_trans_sf"/>
</dbReference>
<feature type="transmembrane region" description="Helical" evidence="7">
    <location>
        <begin position="270"/>
        <end position="291"/>
    </location>
</feature>
<keyword evidence="2" id="KW-1003">Cell membrane</keyword>
<proteinExistence type="predicted"/>
<dbReference type="InterPro" id="IPR050189">
    <property type="entry name" value="MFS_Efflux_Transporters"/>
</dbReference>
<feature type="region of interest" description="Disordered" evidence="6">
    <location>
        <begin position="200"/>
        <end position="239"/>
    </location>
</feature>
<evidence type="ECO:0000256" key="1">
    <source>
        <dbReference type="ARBA" id="ARBA00004651"/>
    </source>
</evidence>